<dbReference type="EMBL" id="QKXC01000384">
    <property type="protein sequence ID" value="RBR05327.1"/>
    <property type="molecule type" value="Genomic_DNA"/>
</dbReference>
<dbReference type="Proteomes" id="UP000253153">
    <property type="component" value="Unassembled WGS sequence"/>
</dbReference>
<dbReference type="RefSeq" id="XP_031010436.1">
    <property type="nucleotide sequence ID" value="XM_031165509.1"/>
</dbReference>
<evidence type="ECO:0000256" key="1">
    <source>
        <dbReference type="SAM" id="MobiDB-lite"/>
    </source>
</evidence>
<reference evidence="2 3" key="1">
    <citation type="submission" date="2018-06" db="EMBL/GenBank/DDBJ databases">
        <title>Fusarium incarnatum-equiseti species complex species 28.</title>
        <authorList>
            <person name="Gardiner D.M."/>
        </authorList>
    </citation>
    <scope>NUCLEOTIDE SEQUENCE [LARGE SCALE GENOMIC DNA]</scope>
    <source>
        <strain evidence="2 3">FIESC_28</strain>
    </source>
</reference>
<organism evidence="2 3">
    <name type="scientific">Fusarium coffeatum</name>
    <dbReference type="NCBI Taxonomy" id="231269"/>
    <lineage>
        <taxon>Eukaryota</taxon>
        <taxon>Fungi</taxon>
        <taxon>Dikarya</taxon>
        <taxon>Ascomycota</taxon>
        <taxon>Pezizomycotina</taxon>
        <taxon>Sordariomycetes</taxon>
        <taxon>Hypocreomycetidae</taxon>
        <taxon>Hypocreales</taxon>
        <taxon>Nectriaceae</taxon>
        <taxon>Fusarium</taxon>
        <taxon>Fusarium incarnatum-equiseti species complex</taxon>
    </lineage>
</organism>
<feature type="region of interest" description="Disordered" evidence="1">
    <location>
        <begin position="106"/>
        <end position="161"/>
    </location>
</feature>
<dbReference type="GeneID" id="42000805"/>
<comment type="caution">
    <text evidence="2">The sequence shown here is derived from an EMBL/GenBank/DDBJ whole genome shotgun (WGS) entry which is preliminary data.</text>
</comment>
<dbReference type="OrthoDB" id="5324651at2759"/>
<feature type="region of interest" description="Disordered" evidence="1">
    <location>
        <begin position="181"/>
        <end position="201"/>
    </location>
</feature>
<accession>A0A366QKH1</accession>
<evidence type="ECO:0000313" key="2">
    <source>
        <dbReference type="EMBL" id="RBR05327.1"/>
    </source>
</evidence>
<proteinExistence type="predicted"/>
<name>A0A366QKH1_9HYPO</name>
<sequence length="433" mass="49524">MRQVNIGGDFVSLTPCDRCHGVVPDDKAIYMGLRDHVEQLQLLTARRGKGRPKKIKKKKTKSGSTDIVKALQYLPLPYHEEIERLYDKYGYQVRYLSSASWEDILPTAGPTGDRPTENFNGEAAGEPERKSSDEKASPDDHTCEPETAAEEDRGTIDKDPLWTEEEYVQVENMKERLYEDDFSTPDHGGCRKDSAGDGPAVPEVEADRVGICEVPAEDAKTSDDEARQKRIRIRESLIYLPFKCQHTLVVQLQGILERACFDYAQRHLSTLLHEHEWSCAEAVPLHTWMDQFSVIRDTFDKENSKELLQTVATIEDTAVKRTPINWPRMKEFLDIAVELTGILQAKQHCDTIQRIRTNISKAIQELLRQEAEARKAEFCELLGICRQQREVEAKRKQWHTERVRKTKEREQSAGLEVLKVLEGGKVMTNVFTS</sequence>
<gene>
    <name evidence="2" type="ORF">FIESC28_11385</name>
</gene>
<keyword evidence="3" id="KW-1185">Reference proteome</keyword>
<feature type="compositionally biased region" description="Basic and acidic residues" evidence="1">
    <location>
        <begin position="126"/>
        <end position="161"/>
    </location>
</feature>
<evidence type="ECO:0000313" key="3">
    <source>
        <dbReference type="Proteomes" id="UP000253153"/>
    </source>
</evidence>
<protein>
    <submittedName>
        <fullName evidence="2">Uncharacterized protein</fullName>
    </submittedName>
</protein>
<dbReference type="AlphaFoldDB" id="A0A366QKH1"/>